<dbReference type="Gene3D" id="2.160.20.20">
    <property type="match status" value="3"/>
</dbReference>
<dbReference type="InterPro" id="IPR036844">
    <property type="entry name" value="Hint_dom_sf"/>
</dbReference>
<proteinExistence type="predicted"/>
<dbReference type="NCBIfam" id="TIGR04415">
    <property type="entry name" value="O_hepto_targRPT"/>
    <property type="match status" value="5"/>
</dbReference>
<dbReference type="EMBL" id="JABCQF010000001">
    <property type="protein sequence ID" value="MBF0881534.1"/>
    <property type="molecule type" value="Genomic_DNA"/>
</dbReference>
<feature type="domain" description="Hedgehog/Intein (Hint)" evidence="1">
    <location>
        <begin position="759"/>
        <end position="898"/>
    </location>
</feature>
<evidence type="ECO:0000313" key="3">
    <source>
        <dbReference type="Proteomes" id="UP000644588"/>
    </source>
</evidence>
<dbReference type="InterPro" id="IPR030930">
    <property type="entry name" value="AIDA"/>
</dbReference>
<dbReference type="InterPro" id="IPR012332">
    <property type="entry name" value="Autotransporter_pectin_lyase_C"/>
</dbReference>
<dbReference type="RefSeq" id="WP_194263791.1">
    <property type="nucleotide sequence ID" value="NZ_JABCQF010000001.1"/>
</dbReference>
<keyword evidence="3" id="KW-1185">Reference proteome</keyword>
<name>A0ABR9YIB9_9PROT</name>
<reference evidence="3" key="1">
    <citation type="submission" date="2020-04" db="EMBL/GenBank/DDBJ databases">
        <title>Description of novel Gluconacetobacter.</title>
        <authorList>
            <person name="Sombolestani A."/>
        </authorList>
    </citation>
    <scope>NUCLEOTIDE SEQUENCE [LARGE SCALE GENOMIC DNA]</scope>
    <source>
        <strain evidence="3">R-71646</strain>
    </source>
</reference>
<organism evidence="2 3">
    <name type="scientific">Gluconobacter potus</name>
    <dbReference type="NCBI Taxonomy" id="2724927"/>
    <lineage>
        <taxon>Bacteria</taxon>
        <taxon>Pseudomonadati</taxon>
        <taxon>Pseudomonadota</taxon>
        <taxon>Alphaproteobacteria</taxon>
        <taxon>Acetobacterales</taxon>
        <taxon>Acetobacteraceae</taxon>
        <taxon>Gluconobacter</taxon>
    </lineage>
</organism>
<sequence>MSEQTVTSGKSVNGSTVSSGDILIVSSGGSAVSTTVLDGGSVDVLDGGMISATSISGAAETEEQNQAVIVRSGGSAVDTTVFHDQFIVLNGASASGVVLNDGGMTVQGTGSATDVTVNSQGNYAVYVDGGTMTNTVINNGGGMVEYSDSGDTTGKGGSSYNTVVNSGGFDVVLSGKSVNETVNAGAYEQVYAHGVASGTTLSGGNLYDAGSALGTTISGGTLTVEAGGVAVGTQNTSGWSVVDSGGVTSGAVISGRAAFQSVASGAVDSASTIANGAKEWLSGTAVNDVVSGVGELHIASGATAANTTVSTHGHEYVSAGAVASGTTLSYQAMDYVDGTSQDATLSTNSLQIVNADGLADHATLSTGAVQYDNGISQNTVLNASGTEVVGQYGMSFDTTINSGGVEKIGSSGTGASETVNAGGVLDVLSDGKSYNASVTGGTETVEAGGRSVSTNLISGSEVVSASGQAINTAVSGGTLLDAGLAEGTTITGGSMTVASGGFASGTTETKGNITVQSGGSTVGTLLSGSQAYETVQAGGVENGATIIRGQDTVAGSAFGDTATTLGKINVLSGGYTSGSTVTRHAHETVSAGGTAVGTVLDQQGMDYVYGASISATVEGGSQQSISAGGTASETTVGSGSIQYDAGRTDHTTLQQGAFETVLSGGVADETTVASGAWLTVDAGGEIDETVLAVGGHIDIDSLQYAGVAKAAINGDTLVVTEGDASYTIDLEGDYSDYHAELTKDGDGSTVVTLAKGSEICFLPGTMITTPSGSAAVEDLRIGDAVTAWVDGSPVSRKVTWVGSKRVRAQGGASADLSGHPVRILKDAIAANVPNKDLLVTPEHCLFIDGRFVPTRMLVNGRSVFYDRSISVYDYFHIETENHSVIMADGMLTESYLDTGNRRSFTQHGEVASLGTRLGGRQKSWEQDAAAALTVDRATVEPMFRQIADRAIAAGLESHEAAAELTQDADLHLVADNGTVIRQSREAAGRAIFMIPAEVSAVRVVSRTARPSETVGPFVDDRRELGVLVGDVVLYDSRATRSITSHLTDANLDGWQAADDATCRWTAGNGLLALGERDQDSLALLSIEIRAAGPYLADRAVETAAQFA</sequence>
<dbReference type="SUPFAM" id="SSF51294">
    <property type="entry name" value="Hedgehog/intein (Hint) domain"/>
    <property type="match status" value="1"/>
</dbReference>
<evidence type="ECO:0000313" key="2">
    <source>
        <dbReference type="EMBL" id="MBF0881534.1"/>
    </source>
</evidence>
<reference evidence="2 3" key="2">
    <citation type="submission" date="2020-11" db="EMBL/GenBank/DDBJ databases">
        <title>Description of novel Gluconobacter species.</title>
        <authorList>
            <person name="Cleenwerck I."/>
            <person name="Cnockaert M."/>
            <person name="Borremans W."/>
            <person name="Wieme A.D."/>
            <person name="De Vuyst L."/>
            <person name="Vandamme P."/>
        </authorList>
    </citation>
    <scope>NUCLEOTIDE SEQUENCE [LARGE SCALE GENOMIC DNA]</scope>
    <source>
        <strain evidence="2 3">R-71646</strain>
    </source>
</reference>
<dbReference type="Pfam" id="PF13403">
    <property type="entry name" value="Hint_2"/>
    <property type="match status" value="1"/>
</dbReference>
<protein>
    <recommendedName>
        <fullName evidence="1">Hedgehog/Intein (Hint) domain-containing protein</fullName>
    </recommendedName>
</protein>
<evidence type="ECO:0000259" key="1">
    <source>
        <dbReference type="Pfam" id="PF13403"/>
    </source>
</evidence>
<dbReference type="Proteomes" id="UP000644588">
    <property type="component" value="Unassembled WGS sequence"/>
</dbReference>
<gene>
    <name evidence="2" type="ORF">HKD31_02070</name>
</gene>
<comment type="caution">
    <text evidence="2">The sequence shown here is derived from an EMBL/GenBank/DDBJ whole genome shotgun (WGS) entry which is preliminary data.</text>
</comment>
<dbReference type="InterPro" id="IPR028992">
    <property type="entry name" value="Hedgehog/Intein_dom"/>
</dbReference>
<accession>A0ABR9YIB9</accession>